<name>A0A0R2DNZ8_9LACO</name>
<protein>
    <submittedName>
        <fullName evidence="1">Uncharacterized protein</fullName>
    </submittedName>
</protein>
<dbReference type="EMBL" id="AYZF01000017">
    <property type="protein sequence ID" value="KRN05334.1"/>
    <property type="molecule type" value="Genomic_DNA"/>
</dbReference>
<evidence type="ECO:0000313" key="2">
    <source>
        <dbReference type="Proteomes" id="UP000050961"/>
    </source>
</evidence>
<dbReference type="STRING" id="1423806.FD15_GL001886"/>
<dbReference type="Proteomes" id="UP000050961">
    <property type="component" value="Unassembled WGS sequence"/>
</dbReference>
<accession>A0A0R2DNZ8</accession>
<evidence type="ECO:0000313" key="1">
    <source>
        <dbReference type="EMBL" id="KRN05334.1"/>
    </source>
</evidence>
<proteinExistence type="predicted"/>
<comment type="caution">
    <text evidence="1">The sequence shown here is derived from an EMBL/GenBank/DDBJ whole genome shotgun (WGS) entry which is preliminary data.</text>
</comment>
<organism evidence="1 2">
    <name type="scientific">Liquorilactobacillus sucicola DSM 21376 = JCM 15457</name>
    <dbReference type="NCBI Taxonomy" id="1423806"/>
    <lineage>
        <taxon>Bacteria</taxon>
        <taxon>Bacillati</taxon>
        <taxon>Bacillota</taxon>
        <taxon>Bacilli</taxon>
        <taxon>Lactobacillales</taxon>
        <taxon>Lactobacillaceae</taxon>
        <taxon>Liquorilactobacillus</taxon>
    </lineage>
</organism>
<keyword evidence="2" id="KW-1185">Reference proteome</keyword>
<dbReference type="AlphaFoldDB" id="A0A0R2DNZ8"/>
<reference evidence="1 2" key="1">
    <citation type="journal article" date="2015" name="Genome Announc.">
        <title>Expanding the biotechnology potential of lactobacilli through comparative genomics of 213 strains and associated genera.</title>
        <authorList>
            <person name="Sun Z."/>
            <person name="Harris H.M."/>
            <person name="McCann A."/>
            <person name="Guo C."/>
            <person name="Argimon S."/>
            <person name="Zhang W."/>
            <person name="Yang X."/>
            <person name="Jeffery I.B."/>
            <person name="Cooney J.C."/>
            <person name="Kagawa T.F."/>
            <person name="Liu W."/>
            <person name="Song Y."/>
            <person name="Salvetti E."/>
            <person name="Wrobel A."/>
            <person name="Rasinkangas P."/>
            <person name="Parkhill J."/>
            <person name="Rea M.C."/>
            <person name="O'Sullivan O."/>
            <person name="Ritari J."/>
            <person name="Douillard F.P."/>
            <person name="Paul Ross R."/>
            <person name="Yang R."/>
            <person name="Briner A.E."/>
            <person name="Felis G.E."/>
            <person name="de Vos W.M."/>
            <person name="Barrangou R."/>
            <person name="Klaenhammer T.R."/>
            <person name="Caufield P.W."/>
            <person name="Cui Y."/>
            <person name="Zhang H."/>
            <person name="O'Toole P.W."/>
        </authorList>
    </citation>
    <scope>NUCLEOTIDE SEQUENCE [LARGE SCALE GENOMIC DNA]</scope>
    <source>
        <strain evidence="1 2">DSM 21376</strain>
    </source>
</reference>
<gene>
    <name evidence="1" type="ORF">FD15_GL001886</name>
</gene>
<dbReference type="PATRIC" id="fig|1423806.3.peg.1920"/>
<sequence length="91" mass="10433">MAAMWQLLPLPPEYKNGSNILLAEDFYLLSPAPFLVNSISLYFENSCCTSKGQKIAELSLELGYQDRVVARLELTLMTEVDWNEELLKNYK</sequence>